<evidence type="ECO:0000256" key="3">
    <source>
        <dbReference type="ARBA" id="ARBA00022989"/>
    </source>
</evidence>
<evidence type="ECO:0000256" key="4">
    <source>
        <dbReference type="ARBA" id="ARBA00023136"/>
    </source>
</evidence>
<dbReference type="AlphaFoldDB" id="A0A7I4Y4I0"/>
<evidence type="ECO:0000256" key="5">
    <source>
        <dbReference type="SAM" id="Phobius"/>
    </source>
</evidence>
<dbReference type="OrthoDB" id="5865994at2759"/>
<proteinExistence type="predicted"/>
<feature type="transmembrane region" description="Helical" evidence="5">
    <location>
        <begin position="50"/>
        <end position="73"/>
    </location>
</feature>
<keyword evidence="6" id="KW-1185">Reference proteome</keyword>
<comment type="subcellular location">
    <subcellularLocation>
        <location evidence="1">Membrane</location>
        <topology evidence="1">Multi-pass membrane protein</topology>
    </subcellularLocation>
</comment>
<evidence type="ECO:0000256" key="1">
    <source>
        <dbReference type="ARBA" id="ARBA00004141"/>
    </source>
</evidence>
<feature type="transmembrane region" description="Helical" evidence="5">
    <location>
        <begin position="123"/>
        <end position="149"/>
    </location>
</feature>
<protein>
    <submittedName>
        <fullName evidence="7">Uncharacterized protein</fullName>
    </submittedName>
</protein>
<keyword evidence="3 5" id="KW-1133">Transmembrane helix</keyword>
<keyword evidence="2 5" id="KW-0812">Transmembrane</keyword>
<reference evidence="7" key="1">
    <citation type="submission" date="2020-12" db="UniProtKB">
        <authorList>
            <consortium name="WormBaseParasite"/>
        </authorList>
    </citation>
    <scope>IDENTIFICATION</scope>
    <source>
        <strain evidence="7">MHco3</strain>
    </source>
</reference>
<feature type="transmembrane region" description="Helical" evidence="5">
    <location>
        <begin position="155"/>
        <end position="178"/>
    </location>
</feature>
<evidence type="ECO:0000313" key="7">
    <source>
        <dbReference type="WBParaSite" id="HCON_00047160-00001"/>
    </source>
</evidence>
<feature type="transmembrane region" description="Helical" evidence="5">
    <location>
        <begin position="210"/>
        <end position="234"/>
    </location>
</feature>
<dbReference type="InterPro" id="IPR019408">
    <property type="entry name" value="7TM_GPCR_serpentine_rcpt_Srab"/>
</dbReference>
<name>A0A7I4Y4I0_HAECO</name>
<evidence type="ECO:0000313" key="6">
    <source>
        <dbReference type="Proteomes" id="UP000025227"/>
    </source>
</evidence>
<dbReference type="Proteomes" id="UP000025227">
    <property type="component" value="Unplaced"/>
</dbReference>
<dbReference type="GO" id="GO:0016020">
    <property type="term" value="C:membrane"/>
    <property type="evidence" value="ECO:0007669"/>
    <property type="project" value="UniProtKB-SubCell"/>
</dbReference>
<dbReference type="PANTHER" id="PTHR47521:SF7">
    <property type="entry name" value="SERPENTINE RECEPTOR CLASS EPSILON-6"/>
    <property type="match status" value="1"/>
</dbReference>
<sequence>MSTDTLRLDGWNYALFSIETALNAAFIPVFFVFAYICATQKNLHVNFRSILFFTGVGYLVGAVHRLILVVARVCCIARSETQLVGELFLLQSFGQYLTTFGSLFVVVERAIASLYSSSYDRQCTGFTSAVVLCGALILLSLLLFGITAFRLINNFGLYFTLMQIVVVILCLVALIIILRINTLTYRKRHESMMQLADRYHFDENIRAGKYYIPVALNDFICKVIFVGLLAYSIFFTDIPLGHDTTHLSHAYDVMFAYQRMFFGLALTLRSEKFDNLMRRKKRAVRVIDSQAATNHFDGLRKLWS</sequence>
<dbReference type="PANTHER" id="PTHR47521">
    <property type="entry name" value="SERPENTINE RECEPTOR, CLASS E (EPSILON)-RELATED"/>
    <property type="match status" value="1"/>
</dbReference>
<evidence type="ECO:0000256" key="2">
    <source>
        <dbReference type="ARBA" id="ARBA00022692"/>
    </source>
</evidence>
<organism evidence="6 7">
    <name type="scientific">Haemonchus contortus</name>
    <name type="common">Barber pole worm</name>
    <dbReference type="NCBI Taxonomy" id="6289"/>
    <lineage>
        <taxon>Eukaryota</taxon>
        <taxon>Metazoa</taxon>
        <taxon>Ecdysozoa</taxon>
        <taxon>Nematoda</taxon>
        <taxon>Chromadorea</taxon>
        <taxon>Rhabditida</taxon>
        <taxon>Rhabditina</taxon>
        <taxon>Rhabditomorpha</taxon>
        <taxon>Strongyloidea</taxon>
        <taxon>Trichostrongylidae</taxon>
        <taxon>Haemonchus</taxon>
    </lineage>
</organism>
<dbReference type="WBParaSite" id="HCON_00047160-00001">
    <property type="protein sequence ID" value="HCON_00047160-00001"/>
    <property type="gene ID" value="HCON_00047160"/>
</dbReference>
<accession>A0A7I4Y4I0</accession>
<keyword evidence="4 5" id="KW-0472">Membrane</keyword>
<dbReference type="InterPro" id="IPR052860">
    <property type="entry name" value="NRL-GPCR1"/>
</dbReference>
<feature type="transmembrane region" description="Helical" evidence="5">
    <location>
        <begin position="254"/>
        <end position="271"/>
    </location>
</feature>
<dbReference type="Pfam" id="PF10292">
    <property type="entry name" value="7TM_GPCR_Srab"/>
    <property type="match status" value="1"/>
</dbReference>
<feature type="transmembrane region" description="Helical" evidence="5">
    <location>
        <begin position="93"/>
        <end position="111"/>
    </location>
</feature>
<feature type="transmembrane region" description="Helical" evidence="5">
    <location>
        <begin position="20"/>
        <end position="38"/>
    </location>
</feature>